<evidence type="ECO:0000313" key="3">
    <source>
        <dbReference type="WormBase" id="F55C9.3"/>
    </source>
</evidence>
<dbReference type="STRING" id="6239.F55C9.3.1"/>
<dbReference type="AGR" id="WB:WBGene00010100"/>
<evidence type="ECO:0000313" key="2">
    <source>
        <dbReference type="Proteomes" id="UP000001940"/>
    </source>
</evidence>
<dbReference type="GeneID" id="186291"/>
<gene>
    <name evidence="1" type="ORF">CELE_F55C9.3</name>
    <name evidence="1 3" type="ORF">F55C9.3</name>
</gene>
<sequence>MKAKIVIMEKIIKGKEHLEYLSNIKKLAETITVPTGIDVKISIKKHMPKKNFGNVEVVYQHGRRKTGIIQLSNNDAYLMFGPRRQMITVEEHFRRRYNVELRHPKLRLFHFTNETQAKSPVETPFFLNHKKSSFLTFFNCFFNTFKQIKFIFSFLNLKKNTVHSLLS</sequence>
<dbReference type="KEGG" id="cel:CELE_F55C9.3"/>
<dbReference type="SUPFAM" id="SSF101690">
    <property type="entry name" value="PAZ domain"/>
    <property type="match status" value="1"/>
</dbReference>
<dbReference type="InterPro" id="IPR036085">
    <property type="entry name" value="PAZ_dom_sf"/>
</dbReference>
<dbReference type="UCSC" id="F55C9.3">
    <property type="organism name" value="c. elegans"/>
</dbReference>
<dbReference type="HOGENOM" id="CLU_1596024_0_0_1"/>
<dbReference type="AlphaFoldDB" id="Q9XUY9"/>
<dbReference type="InParanoid" id="Q9XUY9"/>
<name>Q9XUY9_CAEEL</name>
<dbReference type="RefSeq" id="NP_507752.1">
    <property type="nucleotide sequence ID" value="NM_075351.1"/>
</dbReference>
<dbReference type="CTD" id="186291"/>
<accession>Q9XUY9</accession>
<dbReference type="WormBase" id="F55C9.3">
    <property type="protein sequence ID" value="CE18735"/>
    <property type="gene ID" value="WBGene00010100"/>
</dbReference>
<proteinExistence type="predicted"/>
<reference evidence="1 2" key="1">
    <citation type="journal article" date="1998" name="Science">
        <title>Genome sequence of the nematode C. elegans: a platform for investigating biology.</title>
        <authorList>
            <consortium name="The C. elegans sequencing consortium"/>
            <person name="Sulson J.E."/>
            <person name="Waterston R."/>
        </authorList>
    </citation>
    <scope>NUCLEOTIDE SEQUENCE [LARGE SCALE GENOMIC DNA]</scope>
    <source>
        <strain evidence="1 2">Bristol N2</strain>
    </source>
</reference>
<dbReference type="PaxDb" id="6239-F55C9.3.1"/>
<keyword evidence="2" id="KW-1185">Reference proteome</keyword>
<dbReference type="Gene3D" id="2.170.260.10">
    <property type="entry name" value="paz domain"/>
    <property type="match status" value="1"/>
</dbReference>
<dbReference type="EMBL" id="BX284605">
    <property type="protein sequence ID" value="CAB04473.1"/>
    <property type="molecule type" value="Genomic_DNA"/>
</dbReference>
<evidence type="ECO:0000313" key="1">
    <source>
        <dbReference type="EMBL" id="CAB04473.1"/>
    </source>
</evidence>
<dbReference type="Bgee" id="WBGene00010100">
    <property type="expression patterns" value="Expressed in embryo and 3 other cell types or tissues"/>
</dbReference>
<organism evidence="1 2">
    <name type="scientific">Caenorhabditis elegans</name>
    <dbReference type="NCBI Taxonomy" id="6239"/>
    <lineage>
        <taxon>Eukaryota</taxon>
        <taxon>Metazoa</taxon>
        <taxon>Ecdysozoa</taxon>
        <taxon>Nematoda</taxon>
        <taxon>Chromadorea</taxon>
        <taxon>Rhabditida</taxon>
        <taxon>Rhabditina</taxon>
        <taxon>Rhabditomorpha</taxon>
        <taxon>Rhabditoidea</taxon>
        <taxon>Rhabditidae</taxon>
        <taxon>Peloderinae</taxon>
        <taxon>Caenorhabditis</taxon>
    </lineage>
</organism>
<dbReference type="PIR" id="T22726">
    <property type="entry name" value="T22726"/>
</dbReference>
<dbReference type="Proteomes" id="UP000001940">
    <property type="component" value="Chromosome V"/>
</dbReference>
<protein>
    <submittedName>
        <fullName evidence="1">PAZ domain-containing protein</fullName>
    </submittedName>
</protein>